<name>A0A1A8PET6_9TELE</name>
<reference evidence="1" key="2">
    <citation type="submission" date="2016-06" db="EMBL/GenBank/DDBJ databases">
        <title>The genome of a short-lived fish provides insights into sex chromosome evolution and the genetic control of aging.</title>
        <authorList>
            <person name="Reichwald K."/>
            <person name="Felder M."/>
            <person name="Petzold A."/>
            <person name="Koch P."/>
            <person name="Groth M."/>
            <person name="Platzer M."/>
        </authorList>
    </citation>
    <scope>NUCLEOTIDE SEQUENCE</scope>
    <source>
        <tissue evidence="1">Brain</tissue>
    </source>
</reference>
<proteinExistence type="predicted"/>
<gene>
    <name evidence="1" type="primary">IGFBP3</name>
</gene>
<dbReference type="AlphaFoldDB" id="A0A1A8PET6"/>
<protein>
    <submittedName>
        <fullName evidence="1">Insulin-like growth factor binding protein 3</fullName>
    </submittedName>
</protein>
<accession>A0A1A8PET6</accession>
<sequence length="42" mass="5244">CLWDLFFSEAEQKKQRRFMRRKVLEFNAMDRLFISCFIHDST</sequence>
<feature type="non-terminal residue" evidence="1">
    <location>
        <position position="1"/>
    </location>
</feature>
<organism evidence="1">
    <name type="scientific">Nothobranchius pienaari</name>
    <dbReference type="NCBI Taxonomy" id="704102"/>
    <lineage>
        <taxon>Eukaryota</taxon>
        <taxon>Metazoa</taxon>
        <taxon>Chordata</taxon>
        <taxon>Craniata</taxon>
        <taxon>Vertebrata</taxon>
        <taxon>Euteleostomi</taxon>
        <taxon>Actinopterygii</taxon>
        <taxon>Neopterygii</taxon>
        <taxon>Teleostei</taxon>
        <taxon>Neoteleostei</taxon>
        <taxon>Acanthomorphata</taxon>
        <taxon>Ovalentaria</taxon>
        <taxon>Atherinomorphae</taxon>
        <taxon>Cyprinodontiformes</taxon>
        <taxon>Nothobranchiidae</taxon>
        <taxon>Nothobranchius</taxon>
    </lineage>
</organism>
<dbReference type="EMBL" id="HAEG01007627">
    <property type="protein sequence ID" value="SBR79753.1"/>
    <property type="molecule type" value="Transcribed_RNA"/>
</dbReference>
<evidence type="ECO:0000313" key="1">
    <source>
        <dbReference type="EMBL" id="SBR79753.1"/>
    </source>
</evidence>
<reference evidence="1" key="1">
    <citation type="submission" date="2016-05" db="EMBL/GenBank/DDBJ databases">
        <authorList>
            <person name="Lavstsen T."/>
            <person name="Jespersen J.S."/>
        </authorList>
    </citation>
    <scope>NUCLEOTIDE SEQUENCE</scope>
    <source>
        <tissue evidence="1">Brain</tissue>
    </source>
</reference>